<evidence type="ECO:0000256" key="15">
    <source>
        <dbReference type="SAM" id="Phobius"/>
    </source>
</evidence>
<dbReference type="Gene3D" id="1.10.287.130">
    <property type="match status" value="1"/>
</dbReference>
<feature type="transmembrane region" description="Helical" evidence="15">
    <location>
        <begin position="270"/>
        <end position="290"/>
    </location>
</feature>
<protein>
    <recommendedName>
        <fullName evidence="3">histidine kinase</fullName>
        <ecNumber evidence="3">2.7.13.3</ecNumber>
    </recommendedName>
</protein>
<proteinExistence type="predicted"/>
<evidence type="ECO:0000256" key="1">
    <source>
        <dbReference type="ARBA" id="ARBA00000085"/>
    </source>
</evidence>
<evidence type="ECO:0000256" key="7">
    <source>
        <dbReference type="ARBA" id="ARBA00022692"/>
    </source>
</evidence>
<dbReference type="PIRSF" id="PIRSF036431">
    <property type="entry name" value="STHK_DctB"/>
    <property type="match status" value="1"/>
</dbReference>
<dbReference type="InterPro" id="IPR003594">
    <property type="entry name" value="HATPase_dom"/>
</dbReference>
<dbReference type="InterPro" id="IPR005467">
    <property type="entry name" value="His_kinase_dom"/>
</dbReference>
<keyword evidence="9" id="KW-0418">Kinase</keyword>
<name>A0A0L1JKR1_9RHOB</name>
<evidence type="ECO:0000313" key="17">
    <source>
        <dbReference type="EMBL" id="KNG92341.1"/>
    </source>
</evidence>
<dbReference type="CDD" id="cd00082">
    <property type="entry name" value="HisKA"/>
    <property type="match status" value="1"/>
</dbReference>
<keyword evidence="8" id="KW-0547">Nucleotide-binding</keyword>
<keyword evidence="6" id="KW-0808">Transferase</keyword>
<dbReference type="PATRIC" id="fig|1317121.7.peg.4158"/>
<evidence type="ECO:0000256" key="3">
    <source>
        <dbReference type="ARBA" id="ARBA00012438"/>
    </source>
</evidence>
<evidence type="ECO:0000256" key="13">
    <source>
        <dbReference type="ARBA" id="ARBA00023136"/>
    </source>
</evidence>
<dbReference type="Gene3D" id="3.30.565.10">
    <property type="entry name" value="Histidine kinase-like ATPase, C-terminal domain"/>
    <property type="match status" value="1"/>
</dbReference>
<dbReference type="InterPro" id="IPR033479">
    <property type="entry name" value="dCache_1"/>
</dbReference>
<dbReference type="EMBL" id="AQQZ01000009">
    <property type="protein sequence ID" value="KNG92341.1"/>
    <property type="molecule type" value="Genomic_DNA"/>
</dbReference>
<keyword evidence="5" id="KW-0597">Phosphoprotein</keyword>
<keyword evidence="11 15" id="KW-1133">Transmembrane helix</keyword>
<dbReference type="InterPro" id="IPR017055">
    <property type="entry name" value="Sig_transdc_His_kinase_DctB"/>
</dbReference>
<dbReference type="AlphaFoldDB" id="A0A0L1JKR1"/>
<feature type="coiled-coil region" evidence="14">
    <location>
        <begin position="300"/>
        <end position="344"/>
    </location>
</feature>
<evidence type="ECO:0000256" key="6">
    <source>
        <dbReference type="ARBA" id="ARBA00022679"/>
    </source>
</evidence>
<dbReference type="SMART" id="SM00388">
    <property type="entry name" value="HisKA"/>
    <property type="match status" value="1"/>
</dbReference>
<keyword evidence="13 15" id="KW-0472">Membrane</keyword>
<keyword evidence="10" id="KW-0067">ATP-binding</keyword>
<comment type="caution">
    <text evidence="17">The sequence shown here is derived from an EMBL/GenBank/DDBJ whole genome shotgun (WGS) entry which is preliminary data.</text>
</comment>
<dbReference type="GO" id="GO:0005886">
    <property type="term" value="C:plasma membrane"/>
    <property type="evidence" value="ECO:0007669"/>
    <property type="project" value="UniProtKB-SubCell"/>
</dbReference>
<evidence type="ECO:0000256" key="14">
    <source>
        <dbReference type="SAM" id="Coils"/>
    </source>
</evidence>
<keyword evidence="18" id="KW-1185">Reference proteome</keyword>
<feature type="domain" description="Histidine kinase" evidence="16">
    <location>
        <begin position="353"/>
        <end position="556"/>
    </location>
</feature>
<dbReference type="PROSITE" id="PS50109">
    <property type="entry name" value="HIS_KIN"/>
    <property type="match status" value="1"/>
</dbReference>
<evidence type="ECO:0000259" key="16">
    <source>
        <dbReference type="PROSITE" id="PS50109"/>
    </source>
</evidence>
<evidence type="ECO:0000313" key="18">
    <source>
        <dbReference type="Proteomes" id="UP000036938"/>
    </source>
</evidence>
<evidence type="ECO:0000256" key="8">
    <source>
        <dbReference type="ARBA" id="ARBA00022741"/>
    </source>
</evidence>
<evidence type="ECO:0000256" key="12">
    <source>
        <dbReference type="ARBA" id="ARBA00023012"/>
    </source>
</evidence>
<dbReference type="STRING" id="1317121.ATO11_17125"/>
<evidence type="ECO:0000256" key="11">
    <source>
        <dbReference type="ARBA" id="ARBA00022989"/>
    </source>
</evidence>
<dbReference type="InterPro" id="IPR003661">
    <property type="entry name" value="HisK_dim/P_dom"/>
</dbReference>
<dbReference type="SUPFAM" id="SSF103190">
    <property type="entry name" value="Sensory domain-like"/>
    <property type="match status" value="1"/>
</dbReference>
<dbReference type="Pfam" id="PF02743">
    <property type="entry name" value="dCache_1"/>
    <property type="match status" value="1"/>
</dbReference>
<dbReference type="PRINTS" id="PR00344">
    <property type="entry name" value="BCTRLSENSOR"/>
</dbReference>
<keyword evidence="14" id="KW-0175">Coiled coil</keyword>
<keyword evidence="4" id="KW-1003">Cell membrane</keyword>
<dbReference type="SUPFAM" id="SSF55874">
    <property type="entry name" value="ATPase domain of HSP90 chaperone/DNA topoisomerase II/histidine kinase"/>
    <property type="match status" value="1"/>
</dbReference>
<comment type="subcellular location">
    <subcellularLocation>
        <location evidence="2">Cell membrane</location>
        <topology evidence="2">Multi-pass membrane protein</topology>
    </subcellularLocation>
</comment>
<dbReference type="SMART" id="SM00387">
    <property type="entry name" value="HATPase_c"/>
    <property type="match status" value="1"/>
</dbReference>
<evidence type="ECO:0000256" key="2">
    <source>
        <dbReference type="ARBA" id="ARBA00004651"/>
    </source>
</evidence>
<keyword evidence="7 15" id="KW-0812">Transmembrane</keyword>
<dbReference type="Pfam" id="PF02518">
    <property type="entry name" value="HATPase_c"/>
    <property type="match status" value="1"/>
</dbReference>
<dbReference type="Proteomes" id="UP000036938">
    <property type="component" value="Unassembled WGS sequence"/>
</dbReference>
<dbReference type="Pfam" id="PF00512">
    <property type="entry name" value="HisKA"/>
    <property type="match status" value="1"/>
</dbReference>
<keyword evidence="12" id="KW-0902">Two-component regulatory system</keyword>
<dbReference type="InterPro" id="IPR004358">
    <property type="entry name" value="Sig_transdc_His_kin-like_C"/>
</dbReference>
<dbReference type="InterPro" id="IPR036097">
    <property type="entry name" value="HisK_dim/P_sf"/>
</dbReference>
<dbReference type="Gene3D" id="6.10.250.3020">
    <property type="match status" value="1"/>
</dbReference>
<accession>A0A0L1JKR1</accession>
<dbReference type="EC" id="2.7.13.3" evidence="3"/>
<sequence>MLAACAVGYLVYAVTYARAEATGRAAAEARAALFGSTIENEVRRFAHLPFVLAQDGALAAALGGTRLDEVRARLEGAAAQAGVDAIFLMDRTGLTIAASNHASAATFEGNSYAFRPYFIDALRGQEGRFYGIGATTRIPGYFLAGPVTDAGGDGIAGVIAVKVGLGRLEGEWSRSGETVLLVNADGVVILASDPDWRYATLDPIPAARRAEIDAARQFAGLPLDPLPISAVAEDQVMLDEARYLSVEAPVGDAGWRLIYLAREAPLRGQAWGAVVIAAALALALGVLALARRSRRIGAALAVAQADRTALRAANRRLETEIEERRAAETRLARAQDELARTSRLAALGKLAASVTHELGQPITAMRTYLTVAEMGDARAALPRIGGILERMQSITDQLKFFSRPVPDGMARVDLRDAVRGALDLLAPTLAEARILPEVSMPEGAVPVRGNAMRLEQVLVNVIRNAADAVAGQYAPAISVTLDPGGTIRVADNGPGLGGQSVETLVEPFHTTRASGEGMGLGLAISAGILADHGGRLDARDGPEGGAVFTIALPLDVAAREAAE</sequence>
<dbReference type="Gene3D" id="3.30.450.20">
    <property type="entry name" value="PAS domain"/>
    <property type="match status" value="2"/>
</dbReference>
<evidence type="ECO:0000256" key="10">
    <source>
        <dbReference type="ARBA" id="ARBA00022840"/>
    </source>
</evidence>
<dbReference type="GO" id="GO:0005524">
    <property type="term" value="F:ATP binding"/>
    <property type="evidence" value="ECO:0007669"/>
    <property type="project" value="UniProtKB-KW"/>
</dbReference>
<dbReference type="SUPFAM" id="SSF47384">
    <property type="entry name" value="Homodimeric domain of signal transducing histidine kinase"/>
    <property type="match status" value="1"/>
</dbReference>
<dbReference type="InterPro" id="IPR029151">
    <property type="entry name" value="Sensor-like_sf"/>
</dbReference>
<evidence type="ECO:0000256" key="9">
    <source>
        <dbReference type="ARBA" id="ARBA00022777"/>
    </source>
</evidence>
<dbReference type="PANTHER" id="PTHR43065">
    <property type="entry name" value="SENSOR HISTIDINE KINASE"/>
    <property type="match status" value="1"/>
</dbReference>
<organism evidence="17 18">
    <name type="scientific">Pseudaestuariivita atlantica</name>
    <dbReference type="NCBI Taxonomy" id="1317121"/>
    <lineage>
        <taxon>Bacteria</taxon>
        <taxon>Pseudomonadati</taxon>
        <taxon>Pseudomonadota</taxon>
        <taxon>Alphaproteobacteria</taxon>
        <taxon>Rhodobacterales</taxon>
        <taxon>Paracoccaceae</taxon>
        <taxon>Pseudaestuariivita</taxon>
    </lineage>
</organism>
<dbReference type="InterPro" id="IPR036890">
    <property type="entry name" value="HATPase_C_sf"/>
</dbReference>
<dbReference type="PANTHER" id="PTHR43065:SF46">
    <property type="entry name" value="C4-DICARBOXYLATE TRANSPORT SENSOR PROTEIN DCTB"/>
    <property type="match status" value="1"/>
</dbReference>
<evidence type="ECO:0000256" key="4">
    <source>
        <dbReference type="ARBA" id="ARBA00022475"/>
    </source>
</evidence>
<comment type="catalytic activity">
    <reaction evidence="1">
        <text>ATP + protein L-histidine = ADP + protein N-phospho-L-histidine.</text>
        <dbReference type="EC" id="2.7.13.3"/>
    </reaction>
</comment>
<dbReference type="GO" id="GO:0000155">
    <property type="term" value="F:phosphorelay sensor kinase activity"/>
    <property type="evidence" value="ECO:0007669"/>
    <property type="project" value="InterPro"/>
</dbReference>
<gene>
    <name evidence="17" type="ORF">ATO11_17125</name>
</gene>
<reference evidence="17 18" key="1">
    <citation type="journal article" date="2015" name="Int. J. Syst. Evol. Microbiol.">
        <title>Aestuariivita atlantica sp. nov., isolated from deep sea sediment of the Atlantic Ocean.</title>
        <authorList>
            <person name="Li G."/>
            <person name="Lai Q."/>
            <person name="Du Y."/>
            <person name="Liu X."/>
            <person name="Sun F."/>
            <person name="Shao Z."/>
        </authorList>
    </citation>
    <scope>NUCLEOTIDE SEQUENCE [LARGE SCALE GENOMIC DNA]</scope>
    <source>
        <strain evidence="17 18">22II-S11-z3</strain>
    </source>
</reference>
<evidence type="ECO:0000256" key="5">
    <source>
        <dbReference type="ARBA" id="ARBA00022553"/>
    </source>
</evidence>